<proteinExistence type="predicted"/>
<evidence type="ECO:0000313" key="2">
    <source>
        <dbReference type="Proteomes" id="UP000789326"/>
    </source>
</evidence>
<reference evidence="1" key="1">
    <citation type="submission" date="2021-11" db="EMBL/GenBank/DDBJ databases">
        <authorList>
            <person name="Bulgarelli D."/>
        </authorList>
    </citation>
    <scope>NUCLEOTIDE SEQUENCE</scope>
    <source>
        <strain evidence="1">Bi133</strain>
    </source>
</reference>
<gene>
    <name evidence="1" type="ORF">SRABI133_01145</name>
</gene>
<accession>A0A9W4KX10</accession>
<comment type="caution">
    <text evidence="1">The sequence shown here is derived from an EMBL/GenBank/DDBJ whole genome shotgun (WGS) entry which is preliminary data.</text>
</comment>
<dbReference type="EMBL" id="CAKKMG010000009">
    <property type="protein sequence ID" value="CAH0169362.1"/>
    <property type="molecule type" value="Genomic_DNA"/>
</dbReference>
<sequence>MNGILGEVGKALIILQDEGEVVIEKTEDLFVDEIAYFVEETLKGVKAEYKIEELESNEKLKITLQ</sequence>
<name>A0A9W4KX10_9BACI</name>
<dbReference type="RefSeq" id="WP_230301120.1">
    <property type="nucleotide sequence ID" value="NZ_CAKKMG010000009.1"/>
</dbReference>
<dbReference type="AlphaFoldDB" id="A0A9W4KX10"/>
<organism evidence="1 2">
    <name type="scientific">Peribacillus simplex</name>
    <dbReference type="NCBI Taxonomy" id="1478"/>
    <lineage>
        <taxon>Bacteria</taxon>
        <taxon>Bacillati</taxon>
        <taxon>Bacillota</taxon>
        <taxon>Bacilli</taxon>
        <taxon>Bacillales</taxon>
        <taxon>Bacillaceae</taxon>
        <taxon>Peribacillus</taxon>
    </lineage>
</organism>
<evidence type="ECO:0000313" key="1">
    <source>
        <dbReference type="EMBL" id="CAH0169362.1"/>
    </source>
</evidence>
<dbReference type="Proteomes" id="UP000789326">
    <property type="component" value="Unassembled WGS sequence"/>
</dbReference>
<protein>
    <submittedName>
        <fullName evidence="1">Uncharacterized protein</fullName>
    </submittedName>
</protein>